<accession>A0A2W4R8M9</accession>
<feature type="domain" description="Transposase IS701-like DDE" evidence="1">
    <location>
        <begin position="38"/>
        <end position="107"/>
    </location>
</feature>
<dbReference type="EMBL" id="QJPH01000283">
    <property type="protein sequence ID" value="PZN80525.1"/>
    <property type="molecule type" value="Genomic_DNA"/>
</dbReference>
<protein>
    <recommendedName>
        <fullName evidence="1">Transposase IS701-like DDE domain-containing protein</fullName>
    </recommendedName>
</protein>
<reference evidence="2 3" key="1">
    <citation type="journal article" date="2018" name="Aquat. Microb. Ecol.">
        <title>Gammaproteobacterial methanotrophs dominate.</title>
        <authorList>
            <person name="Rissanen A.J."/>
            <person name="Saarenheimo J."/>
            <person name="Tiirola M."/>
            <person name="Peura S."/>
            <person name="Aalto S.L."/>
            <person name="Karvinen A."/>
            <person name="Nykanen H."/>
        </authorList>
    </citation>
    <scope>NUCLEOTIDE SEQUENCE [LARGE SCALE GENOMIC DNA]</scope>
    <source>
        <strain evidence="2">AMbin10</strain>
    </source>
</reference>
<dbReference type="AlphaFoldDB" id="A0A2W4R8M9"/>
<gene>
    <name evidence="2" type="ORF">DM484_09885</name>
</gene>
<evidence type="ECO:0000313" key="2">
    <source>
        <dbReference type="EMBL" id="PZN80525.1"/>
    </source>
</evidence>
<dbReference type="Proteomes" id="UP000249396">
    <property type="component" value="Unassembled WGS sequence"/>
</dbReference>
<evidence type="ECO:0000313" key="3">
    <source>
        <dbReference type="Proteomes" id="UP000249396"/>
    </source>
</evidence>
<evidence type="ECO:0000259" key="1">
    <source>
        <dbReference type="Pfam" id="PF13546"/>
    </source>
</evidence>
<comment type="caution">
    <text evidence="2">The sequence shown here is derived from an EMBL/GenBank/DDBJ whole genome shotgun (WGS) entry which is preliminary data.</text>
</comment>
<dbReference type="InterPro" id="IPR038721">
    <property type="entry name" value="IS701-like_DDE_dom"/>
</dbReference>
<organism evidence="2 3">
    <name type="scientific">Candidatus Methylumidiphilus alinenensis</name>
    <dbReference type="NCBI Taxonomy" id="2202197"/>
    <lineage>
        <taxon>Bacteria</taxon>
        <taxon>Pseudomonadati</taxon>
        <taxon>Pseudomonadota</taxon>
        <taxon>Gammaproteobacteria</taxon>
        <taxon>Methylococcales</taxon>
        <taxon>Candidatus Methylumidiphilus</taxon>
    </lineage>
</organism>
<proteinExistence type="predicted"/>
<sequence>MLYKDGWSEKVEYGGSSQHPTIEPNLTMHEIIAILSTLSPHLNRRTLNQLAIVVEAVLAMTGRVTMLGLSRWAEKGGSYRTVQRFFGEKIEWPTLRWQLIKQNVAGAKGARLSHKKPDENCSIIRAPKILA</sequence>
<dbReference type="Pfam" id="PF13546">
    <property type="entry name" value="DDE_5"/>
    <property type="match status" value="1"/>
</dbReference>
<name>A0A2W4R8M9_9GAMM</name>